<proteinExistence type="predicted"/>
<keyword evidence="1" id="KW-0175">Coiled coil</keyword>
<accession>A0ABR3ERR0</accession>
<organism evidence="3 4">
    <name type="scientific">Marasmius crinis-equi</name>
    <dbReference type="NCBI Taxonomy" id="585013"/>
    <lineage>
        <taxon>Eukaryota</taxon>
        <taxon>Fungi</taxon>
        <taxon>Dikarya</taxon>
        <taxon>Basidiomycota</taxon>
        <taxon>Agaricomycotina</taxon>
        <taxon>Agaricomycetes</taxon>
        <taxon>Agaricomycetidae</taxon>
        <taxon>Agaricales</taxon>
        <taxon>Marasmiineae</taxon>
        <taxon>Marasmiaceae</taxon>
        <taxon>Marasmius</taxon>
    </lineage>
</organism>
<evidence type="ECO:0000313" key="4">
    <source>
        <dbReference type="Proteomes" id="UP001465976"/>
    </source>
</evidence>
<feature type="region of interest" description="Disordered" evidence="2">
    <location>
        <begin position="98"/>
        <end position="167"/>
    </location>
</feature>
<dbReference type="Proteomes" id="UP001465976">
    <property type="component" value="Unassembled WGS sequence"/>
</dbReference>
<feature type="compositionally biased region" description="Basic and acidic residues" evidence="2">
    <location>
        <begin position="195"/>
        <end position="204"/>
    </location>
</feature>
<feature type="region of interest" description="Disordered" evidence="2">
    <location>
        <begin position="184"/>
        <end position="206"/>
    </location>
</feature>
<dbReference type="EMBL" id="JBAHYK010002209">
    <property type="protein sequence ID" value="KAL0565570.1"/>
    <property type="molecule type" value="Genomic_DNA"/>
</dbReference>
<sequence length="946" mass="106258">MEPRLVPLRKNREAFKKYCDDLAALASAQILQEYRDNPSFRRLLSYCSDHGYDLPERVKDTLRVIRERWDHGDGPSGRPPRTTIEVVEMAREMLAEEFGLEDGDSAGSEESNVAMTRPSRTEDQILASSRSDNAWDPARRLGDAWQTSRVRDANLSETPPFRPSSVPVASAAPSIALDDVRVQGVRSAQDSNTKTAEETKKDSEVMAGQESVLGLEIQGEETIVVGGDRVDVNEEEMGDGGERGLEKGDEQEGQEEVDEITETPGSGALDVSLEEYDYANPPIFPPKPAQWSPWLDDGQQVHFGWDNDAVVPLPVVREVYSCCLQFFKQNKKGHWKEVDRSSFFAKQQCKTCRRESRFCTPPKATDNFLSCIPCKTSKGKCSHNTLIPFVALAKKFRDRVSVVDLRLMLLSFHWVYEGDHEWCNNLFLSQPPFPHLPIRPRAMPVSHQPHSGSSPIGAITNATNGPSRSKVNHTRRRTHTPRTSPLRTSPTNAKRKAEVVGSKEVAKRMRITSPAEENKVEDQRRQVMEGVSHQSAGELMEDHLQNLKSPSQSMAVDGKVTVEPPCASVGRATTAPQRVRHSIPQRPRTSSTVHLLPKLTYPPKEPSLEIVENSVARPSYDKLARENKELKAQLVAARADRIFMTQSANKALKVSEAVSEMAQKASGLDNMIRQMAKSVIEYQWQDETPLEGVRPVLQEVQELRSEVFRLRERHVYLETRLQAARNDAAEEAKAEVTALKEEVKHLRELRSEYSKMLEDAIERGACLAFTSCHGFLPTLTSASKELVRSFYTLSEATKQLPTTEGKNMVDILRTFKDRSLQLRGMLDSLTTSFETNCNVDLVNSAQAFFLALGSSQLSKDPVEVEARSQNESWWKFTDADGRRFVPTLENDSFRVRLEREIQALKASSHFGNRDVWTPGMSAENQRDVEGVLNARDEASRGSFSRL</sequence>
<keyword evidence="4" id="KW-1185">Reference proteome</keyword>
<gene>
    <name evidence="3" type="ORF">V5O48_016453</name>
</gene>
<protein>
    <submittedName>
        <fullName evidence="3">Uncharacterized protein</fullName>
    </submittedName>
</protein>
<feature type="region of interest" description="Disordered" evidence="2">
    <location>
        <begin position="444"/>
        <end position="508"/>
    </location>
</feature>
<feature type="region of interest" description="Disordered" evidence="2">
    <location>
        <begin position="233"/>
        <end position="266"/>
    </location>
</feature>
<feature type="compositionally biased region" description="Basic residues" evidence="2">
    <location>
        <begin position="470"/>
        <end position="480"/>
    </location>
</feature>
<feature type="compositionally biased region" description="Acidic residues" evidence="2">
    <location>
        <begin position="251"/>
        <end position="261"/>
    </location>
</feature>
<feature type="compositionally biased region" description="Low complexity" evidence="2">
    <location>
        <begin position="481"/>
        <end position="491"/>
    </location>
</feature>
<evidence type="ECO:0000256" key="1">
    <source>
        <dbReference type="SAM" id="Coils"/>
    </source>
</evidence>
<name>A0ABR3ERR0_9AGAR</name>
<feature type="region of interest" description="Disordered" evidence="2">
    <location>
        <begin position="569"/>
        <end position="592"/>
    </location>
</feature>
<feature type="compositionally biased region" description="Polar residues" evidence="2">
    <location>
        <begin position="448"/>
        <end position="469"/>
    </location>
</feature>
<feature type="coiled-coil region" evidence="1">
    <location>
        <begin position="729"/>
        <end position="763"/>
    </location>
</feature>
<evidence type="ECO:0000256" key="2">
    <source>
        <dbReference type="SAM" id="MobiDB-lite"/>
    </source>
</evidence>
<comment type="caution">
    <text evidence="3">The sequence shown here is derived from an EMBL/GenBank/DDBJ whole genome shotgun (WGS) entry which is preliminary data.</text>
</comment>
<reference evidence="3 4" key="1">
    <citation type="submission" date="2024-02" db="EMBL/GenBank/DDBJ databases">
        <title>A draft genome for the cacao thread blight pathogen Marasmius crinis-equi.</title>
        <authorList>
            <person name="Cohen S.P."/>
            <person name="Baruah I.K."/>
            <person name="Amoako-Attah I."/>
            <person name="Bukari Y."/>
            <person name="Meinhardt L.W."/>
            <person name="Bailey B.A."/>
        </authorList>
    </citation>
    <scope>NUCLEOTIDE SEQUENCE [LARGE SCALE GENOMIC DNA]</scope>
    <source>
        <strain evidence="3 4">GH-76</strain>
    </source>
</reference>
<feature type="compositionally biased region" description="Basic and acidic residues" evidence="2">
    <location>
        <begin position="240"/>
        <end position="250"/>
    </location>
</feature>
<evidence type="ECO:0000313" key="3">
    <source>
        <dbReference type="EMBL" id="KAL0565570.1"/>
    </source>
</evidence>